<proteinExistence type="inferred from homology"/>
<dbReference type="Gene3D" id="3.40.50.2020">
    <property type="match status" value="1"/>
</dbReference>
<dbReference type="InterPro" id="IPR000836">
    <property type="entry name" value="PRTase_dom"/>
</dbReference>
<dbReference type="AlphaFoldDB" id="A0A2N3G858"/>
<comment type="similarity">
    <text evidence="1">Belongs to the ComF/GntX family.</text>
</comment>
<comment type="caution">
    <text evidence="2">The sequence shown here is derived from an EMBL/GenBank/DDBJ whole genome shotgun (WGS) entry which is preliminary data.</text>
</comment>
<evidence type="ECO:0000256" key="1">
    <source>
        <dbReference type="ARBA" id="ARBA00008007"/>
    </source>
</evidence>
<gene>
    <name evidence="2" type="ORF">CVT63_00210</name>
</gene>
<evidence type="ECO:0000313" key="2">
    <source>
        <dbReference type="EMBL" id="PKQ28900.1"/>
    </source>
</evidence>
<accession>A0A2N3G858</accession>
<sequence length="197" mass="20814">MPLCGSCFGEIAARRANADSGADGFLAVGDYAGALKDMVLGLKGSQRRMAQPLSALMAVAAGNDPRYLFPRAICYVPSSREKVKERGFNPAEILARRVAFILGRPVVDALRDPGGRQDQDRTPGSMRWRNVQGAFSVRRGIILEGPVLLVDDVLTTGATADACSRALLSAGASSVCVLVAARAVLRKTQLGSPLTLT</sequence>
<dbReference type="EMBL" id="PHEX01000002">
    <property type="protein sequence ID" value="PKQ28900.1"/>
    <property type="molecule type" value="Genomic_DNA"/>
</dbReference>
<dbReference type="Proteomes" id="UP000233654">
    <property type="component" value="Unassembled WGS sequence"/>
</dbReference>
<protein>
    <submittedName>
        <fullName evidence="2">ComF family protein</fullName>
    </submittedName>
</protein>
<reference evidence="2 3" key="1">
    <citation type="journal article" date="2017" name="ISME J.">
        <title>Potential for microbial H2 and metal transformations associated with novel bacteria and archaea in deep terrestrial subsurface sediments.</title>
        <authorList>
            <person name="Hernsdorf A.W."/>
            <person name="Amano Y."/>
            <person name="Miyakawa K."/>
            <person name="Ise K."/>
            <person name="Suzuki Y."/>
            <person name="Anantharaman K."/>
            <person name="Probst A."/>
            <person name="Burstein D."/>
            <person name="Thomas B.C."/>
            <person name="Banfield J.F."/>
        </authorList>
    </citation>
    <scope>NUCLEOTIDE SEQUENCE [LARGE SCALE GENOMIC DNA]</scope>
    <source>
        <strain evidence="2">HGW-Actinobacteria-3</strain>
    </source>
</reference>
<name>A0A2N3G858_9ACTN</name>
<dbReference type="PANTHER" id="PTHR47505:SF1">
    <property type="entry name" value="DNA UTILIZATION PROTEIN YHGH"/>
    <property type="match status" value="1"/>
</dbReference>
<dbReference type="SUPFAM" id="SSF53271">
    <property type="entry name" value="PRTase-like"/>
    <property type="match status" value="1"/>
</dbReference>
<organism evidence="2 3">
    <name type="scientific">Candidatus Anoxymicrobium japonicum</name>
    <dbReference type="NCBI Taxonomy" id="2013648"/>
    <lineage>
        <taxon>Bacteria</taxon>
        <taxon>Bacillati</taxon>
        <taxon>Actinomycetota</taxon>
        <taxon>Candidatus Geothermincolia</taxon>
        <taxon>Candidatus Geothermincolales</taxon>
        <taxon>Candidatus Anoxymicrobiaceae</taxon>
        <taxon>Candidatus Anoxymicrobium</taxon>
    </lineage>
</organism>
<dbReference type="InterPro" id="IPR029057">
    <property type="entry name" value="PRTase-like"/>
</dbReference>
<evidence type="ECO:0000313" key="3">
    <source>
        <dbReference type="Proteomes" id="UP000233654"/>
    </source>
</evidence>
<dbReference type="PANTHER" id="PTHR47505">
    <property type="entry name" value="DNA UTILIZATION PROTEIN YHGH"/>
    <property type="match status" value="1"/>
</dbReference>
<dbReference type="InterPro" id="IPR051910">
    <property type="entry name" value="ComF/GntX_DNA_util-trans"/>
</dbReference>
<dbReference type="CDD" id="cd06223">
    <property type="entry name" value="PRTases_typeI"/>
    <property type="match status" value="1"/>
</dbReference>